<dbReference type="Pfam" id="PF04972">
    <property type="entry name" value="BON"/>
    <property type="match status" value="1"/>
</dbReference>
<dbReference type="CDD" id="cd04586">
    <property type="entry name" value="CBS_pair_BON_assoc"/>
    <property type="match status" value="1"/>
</dbReference>
<sequence length="227" mass="25270">MRTKVKDVMTREVVSVDGSTPFKDVAEAIITHEVSSVPVLDADGRLVGIVSEADLLYKEEFRELFYREGYQPPLRVRRRHRDAPRKALGDHAFQIMTTPAITVEAEASTVAAARLMDEHGVKRLPVTDADGCLIGIVSRRDLLKVFVRPDEEIAGEIRDEILGRALWVDTSRVSVSVHGGIVTLSGRMDRRSETEIAARMSARVNGVVDLISELTWYEDDTPTWGGK</sequence>
<feature type="domain" description="CBS" evidence="4">
    <location>
        <begin position="96"/>
        <end position="152"/>
    </location>
</feature>
<dbReference type="RefSeq" id="WP_181608697.1">
    <property type="nucleotide sequence ID" value="NZ_BAABAM010000001.1"/>
</dbReference>
<dbReference type="PROSITE" id="PS51371">
    <property type="entry name" value="CBS"/>
    <property type="match status" value="2"/>
</dbReference>
<reference evidence="5 6" key="1">
    <citation type="submission" date="2020-07" db="EMBL/GenBank/DDBJ databases">
        <title>Genomic Encyclopedia of Type Strains, Phase IV (KMG-IV): sequencing the most valuable type-strain genomes for metagenomic binning, comparative biology and taxonomic classification.</title>
        <authorList>
            <person name="Goeker M."/>
        </authorList>
    </citation>
    <scope>NUCLEOTIDE SEQUENCE [LARGE SCALE GENOMIC DNA]</scope>
    <source>
        <strain evidence="5 6">DSM 45533</strain>
    </source>
</reference>
<dbReference type="InterPro" id="IPR000644">
    <property type="entry name" value="CBS_dom"/>
</dbReference>
<evidence type="ECO:0000259" key="3">
    <source>
        <dbReference type="PROSITE" id="PS50914"/>
    </source>
</evidence>
<evidence type="ECO:0000256" key="2">
    <source>
        <dbReference type="PROSITE-ProRule" id="PRU00703"/>
    </source>
</evidence>
<proteinExistence type="predicted"/>
<comment type="caution">
    <text evidence="5">The sequence shown here is derived from an EMBL/GenBank/DDBJ whole genome shotgun (WGS) entry which is preliminary data.</text>
</comment>
<evidence type="ECO:0000259" key="4">
    <source>
        <dbReference type="PROSITE" id="PS51371"/>
    </source>
</evidence>
<evidence type="ECO:0000256" key="1">
    <source>
        <dbReference type="ARBA" id="ARBA00023122"/>
    </source>
</evidence>
<dbReference type="Pfam" id="PF00571">
    <property type="entry name" value="CBS"/>
    <property type="match status" value="2"/>
</dbReference>
<dbReference type="Gene3D" id="3.30.1340.30">
    <property type="match status" value="1"/>
</dbReference>
<evidence type="ECO:0000313" key="6">
    <source>
        <dbReference type="Proteomes" id="UP000530928"/>
    </source>
</evidence>
<dbReference type="PANTHER" id="PTHR43080:SF29">
    <property type="entry name" value="OS02G0818000 PROTEIN"/>
    <property type="match status" value="1"/>
</dbReference>
<dbReference type="SMART" id="SM00116">
    <property type="entry name" value="CBS"/>
    <property type="match status" value="2"/>
</dbReference>
<organism evidence="5 6">
    <name type="scientific">Nonomuraea soli</name>
    <dbReference type="NCBI Taxonomy" id="1032476"/>
    <lineage>
        <taxon>Bacteria</taxon>
        <taxon>Bacillati</taxon>
        <taxon>Actinomycetota</taxon>
        <taxon>Actinomycetes</taxon>
        <taxon>Streptosporangiales</taxon>
        <taxon>Streptosporangiaceae</taxon>
        <taxon>Nonomuraea</taxon>
    </lineage>
</organism>
<dbReference type="Proteomes" id="UP000530928">
    <property type="component" value="Unassembled WGS sequence"/>
</dbReference>
<keyword evidence="1 2" id="KW-0129">CBS domain</keyword>
<dbReference type="EMBL" id="JACDUR010000001">
    <property type="protein sequence ID" value="MBA2889963.1"/>
    <property type="molecule type" value="Genomic_DNA"/>
</dbReference>
<evidence type="ECO:0000313" key="5">
    <source>
        <dbReference type="EMBL" id="MBA2889963.1"/>
    </source>
</evidence>
<dbReference type="InterPro" id="IPR017080">
    <property type="entry name" value="UCP036990_CBS_BON"/>
</dbReference>
<dbReference type="InterPro" id="IPR007055">
    <property type="entry name" value="BON_dom"/>
</dbReference>
<name>A0A7W0CEZ6_9ACTN</name>
<dbReference type="PIRSF" id="PIRSF036990">
    <property type="entry name" value="UCP036990_CBS_BON"/>
    <property type="match status" value="1"/>
</dbReference>
<dbReference type="AlphaFoldDB" id="A0A7W0CEZ6"/>
<dbReference type="SUPFAM" id="SSF54631">
    <property type="entry name" value="CBS-domain pair"/>
    <property type="match status" value="1"/>
</dbReference>
<accession>A0A7W0CEZ6</accession>
<keyword evidence="6" id="KW-1185">Reference proteome</keyword>
<dbReference type="InterPro" id="IPR046342">
    <property type="entry name" value="CBS_dom_sf"/>
</dbReference>
<dbReference type="PANTHER" id="PTHR43080">
    <property type="entry name" value="CBS DOMAIN-CONTAINING PROTEIN CBSX3, MITOCHONDRIAL"/>
    <property type="match status" value="1"/>
</dbReference>
<feature type="domain" description="BON" evidence="3">
    <location>
        <begin position="149"/>
        <end position="218"/>
    </location>
</feature>
<protein>
    <submittedName>
        <fullName evidence="5">CBS domain-containing protein</fullName>
    </submittedName>
</protein>
<gene>
    <name evidence="5" type="ORF">HNR30_001298</name>
</gene>
<dbReference type="InterPro" id="IPR051257">
    <property type="entry name" value="Diverse_CBS-Domain"/>
</dbReference>
<feature type="domain" description="CBS" evidence="4">
    <location>
        <begin position="9"/>
        <end position="68"/>
    </location>
</feature>
<dbReference type="Gene3D" id="3.10.580.10">
    <property type="entry name" value="CBS-domain"/>
    <property type="match status" value="1"/>
</dbReference>
<dbReference type="PROSITE" id="PS50914">
    <property type="entry name" value="BON"/>
    <property type="match status" value="1"/>
</dbReference>